<evidence type="ECO:0000313" key="2">
    <source>
        <dbReference type="Proteomes" id="UP000054342"/>
    </source>
</evidence>
<dbReference type="Proteomes" id="UP000054342">
    <property type="component" value="Unassembled WGS sequence"/>
</dbReference>
<organism evidence="1 2">
    <name type="scientific">Exophiala xenobiotica</name>
    <dbReference type="NCBI Taxonomy" id="348802"/>
    <lineage>
        <taxon>Eukaryota</taxon>
        <taxon>Fungi</taxon>
        <taxon>Dikarya</taxon>
        <taxon>Ascomycota</taxon>
        <taxon>Pezizomycotina</taxon>
        <taxon>Eurotiomycetes</taxon>
        <taxon>Chaetothyriomycetidae</taxon>
        <taxon>Chaetothyriales</taxon>
        <taxon>Herpotrichiellaceae</taxon>
        <taxon>Exophiala</taxon>
    </lineage>
</organism>
<accession>A0A0D2DDB5</accession>
<protein>
    <submittedName>
        <fullName evidence="1">Uncharacterized protein</fullName>
    </submittedName>
</protein>
<evidence type="ECO:0000313" key="1">
    <source>
        <dbReference type="EMBL" id="KIW60307.1"/>
    </source>
</evidence>
<keyword evidence="2" id="KW-1185">Reference proteome</keyword>
<dbReference type="EMBL" id="KN847317">
    <property type="protein sequence ID" value="KIW60307.1"/>
    <property type="molecule type" value="Genomic_DNA"/>
</dbReference>
<dbReference type="RefSeq" id="XP_013320891.1">
    <property type="nucleotide sequence ID" value="XM_013465437.1"/>
</dbReference>
<dbReference type="OrthoDB" id="5391496at2759"/>
<dbReference type="GeneID" id="25322444"/>
<reference evidence="1 2" key="1">
    <citation type="submission" date="2015-01" db="EMBL/GenBank/DDBJ databases">
        <title>The Genome Sequence of Exophiala xenobiotica CBS118157.</title>
        <authorList>
            <consortium name="The Broad Institute Genomics Platform"/>
            <person name="Cuomo C."/>
            <person name="de Hoog S."/>
            <person name="Gorbushina A."/>
            <person name="Stielow B."/>
            <person name="Teixiera M."/>
            <person name="Abouelleil A."/>
            <person name="Chapman S.B."/>
            <person name="Priest M."/>
            <person name="Young S.K."/>
            <person name="Wortman J."/>
            <person name="Nusbaum C."/>
            <person name="Birren B."/>
        </authorList>
    </citation>
    <scope>NUCLEOTIDE SEQUENCE [LARGE SCALE GENOMIC DNA]</scope>
    <source>
        <strain evidence="1 2">CBS 118157</strain>
    </source>
</reference>
<dbReference type="HOGENOM" id="CLU_071085_2_0_1"/>
<dbReference type="AlphaFoldDB" id="A0A0D2DDB5"/>
<name>A0A0D2DDB5_9EURO</name>
<sequence>MNLVSTKYNFVLDLLDDIVRHNPPLQTDLIICSTRGEYLAEILAQLDRHHAEHEASTSEHNVGQAGQKTSPISSHILLSPSLYLLNASRYCRLVFCPAITVLRGYLSSYVPKLSDQGHPADGRSLGNGHIVIVNLLRLHHGSSEFTLQGLSRTFATAVSAAHRTNWSLKLVECKDIDDPADPSKGPALWQAEVPLLSGSLKIGEGGASWGRRTVSATRIASRWFRFERANQRDVLEARRWEGIGSDDKILLEEE</sequence>
<proteinExistence type="predicted"/>
<gene>
    <name evidence="1" type="ORF">PV05_00536</name>
</gene>